<sequence>MSQRRLSKDSCTLSHRPTSLSSPTDGSQVSLMSQSQELLESPTGDKPAYVFDVDGVESSGLRAAASRQPRPFWHRVGARGLLVASIGSLLLIGSALFLCYIWREASEARNSEGGGPSLAWQYIVFRGWITRAVTITATVMRSVVAAQATMITAMVAAIIIESIGVRPFHLPFMSMARTATQSPVTLATSISTSFRVSPGTIHVPLILLVAACLLTLGSQLTSTILLSDFGDANIAKPAELTNHLVSARTPTTLEEPWKSPPQAFWRFAEHRETNKDDQQKLPHLADTGRTLRAALPWIDKRSRVNLRSYEGVAGVWDARFVCHSPKLTNASFLVESATSGAEGPASKYEDRFIRAQGSVVYDEPESPLPQEEQLGPDFYNCSIPWIETYSICKFPSSSRLKSLVYEASENHTGSSDADGYILFSLESSDGLRDLRNGSRLNFTQEQSGTDWSSRRDGPWTRILSPYGERVLSLSHCVNDGNLWNLNVTMNGTSTESEPALGWTPSKDWSEEFPDGNVDTLEIRKQLGAISQTLSPQARGILSLRLANPNADDKAALDPNGRINSQTTLIAWEGYQGGLNFIHRQLFNDVLNSTSDPSLAMQAIFTVFHQMRYFDTSYMWQPRSVASYVIAEDVSIPVTNRGLIFVVAMALAHVVVLGITLFLFFRRTEATMIGNAWQSVAQAVSDDTLPILDQAGDMRDKEVKKALAESSEGAEMTGVIRRRRQNGKFEYGEK</sequence>
<keyword evidence="2" id="KW-0812">Transmembrane</keyword>
<comment type="caution">
    <text evidence="3">The sequence shown here is derived from an EMBL/GenBank/DDBJ whole genome shotgun (WGS) entry which is preliminary data.</text>
</comment>
<feature type="compositionally biased region" description="Polar residues" evidence="1">
    <location>
        <begin position="1"/>
        <end position="26"/>
    </location>
</feature>
<evidence type="ECO:0000256" key="1">
    <source>
        <dbReference type="SAM" id="MobiDB-lite"/>
    </source>
</evidence>
<name>A0ABR1RKK6_9PEZI</name>
<dbReference type="EMBL" id="JAQQWI010000012">
    <property type="protein sequence ID" value="KAK8015488.1"/>
    <property type="molecule type" value="Genomic_DNA"/>
</dbReference>
<dbReference type="Proteomes" id="UP001396898">
    <property type="component" value="Unassembled WGS sequence"/>
</dbReference>
<organism evidence="3 4">
    <name type="scientific">Apiospora marii</name>
    <dbReference type="NCBI Taxonomy" id="335849"/>
    <lineage>
        <taxon>Eukaryota</taxon>
        <taxon>Fungi</taxon>
        <taxon>Dikarya</taxon>
        <taxon>Ascomycota</taxon>
        <taxon>Pezizomycotina</taxon>
        <taxon>Sordariomycetes</taxon>
        <taxon>Xylariomycetidae</taxon>
        <taxon>Amphisphaeriales</taxon>
        <taxon>Apiosporaceae</taxon>
        <taxon>Apiospora</taxon>
    </lineage>
</organism>
<feature type="transmembrane region" description="Helical" evidence="2">
    <location>
        <begin position="80"/>
        <end position="103"/>
    </location>
</feature>
<evidence type="ECO:0000256" key="2">
    <source>
        <dbReference type="SAM" id="Phobius"/>
    </source>
</evidence>
<gene>
    <name evidence="3" type="ORF">PG991_008376</name>
</gene>
<keyword evidence="2" id="KW-0472">Membrane</keyword>
<feature type="region of interest" description="Disordered" evidence="1">
    <location>
        <begin position="1"/>
        <end position="46"/>
    </location>
</feature>
<feature type="compositionally biased region" description="Low complexity" evidence="1">
    <location>
        <begin position="27"/>
        <end position="41"/>
    </location>
</feature>
<accession>A0ABR1RKK6</accession>
<reference evidence="3 4" key="1">
    <citation type="submission" date="2023-01" db="EMBL/GenBank/DDBJ databases">
        <title>Analysis of 21 Apiospora genomes using comparative genomics revels a genus with tremendous synthesis potential of carbohydrate active enzymes and secondary metabolites.</title>
        <authorList>
            <person name="Sorensen T."/>
        </authorList>
    </citation>
    <scope>NUCLEOTIDE SEQUENCE [LARGE SCALE GENOMIC DNA]</scope>
    <source>
        <strain evidence="3 4">CBS 20057</strain>
    </source>
</reference>
<protein>
    <submittedName>
        <fullName evidence="3">Uncharacterized protein</fullName>
    </submittedName>
</protein>
<evidence type="ECO:0000313" key="4">
    <source>
        <dbReference type="Proteomes" id="UP001396898"/>
    </source>
</evidence>
<feature type="transmembrane region" description="Helical" evidence="2">
    <location>
        <begin position="144"/>
        <end position="165"/>
    </location>
</feature>
<evidence type="ECO:0000313" key="3">
    <source>
        <dbReference type="EMBL" id="KAK8015488.1"/>
    </source>
</evidence>
<feature type="transmembrane region" description="Helical" evidence="2">
    <location>
        <begin position="642"/>
        <end position="664"/>
    </location>
</feature>
<proteinExistence type="predicted"/>
<keyword evidence="4" id="KW-1185">Reference proteome</keyword>
<keyword evidence="2" id="KW-1133">Transmembrane helix</keyword>